<dbReference type="InterPro" id="IPR033649">
    <property type="entry name" value="MtLigD_Pol-like"/>
</dbReference>
<dbReference type="InterPro" id="IPR012310">
    <property type="entry name" value="DNA_ligase_ATP-dep_cent"/>
</dbReference>
<evidence type="ECO:0000256" key="19">
    <source>
        <dbReference type="ARBA" id="ARBA00029943"/>
    </source>
</evidence>
<dbReference type="InterPro" id="IPR014144">
    <property type="entry name" value="LigD_PE_domain"/>
</dbReference>
<feature type="region of interest" description="Disordered" evidence="23">
    <location>
        <begin position="506"/>
        <end position="564"/>
    </location>
</feature>
<dbReference type="Pfam" id="PF21686">
    <property type="entry name" value="LigD_Prim-Pol"/>
    <property type="match status" value="1"/>
</dbReference>
<evidence type="ECO:0000256" key="14">
    <source>
        <dbReference type="ARBA" id="ARBA00023125"/>
    </source>
</evidence>
<keyword evidence="4" id="KW-0808">Transferase</keyword>
<evidence type="ECO:0000256" key="5">
    <source>
        <dbReference type="ARBA" id="ARBA00022695"/>
    </source>
</evidence>
<dbReference type="Pfam" id="PF13298">
    <property type="entry name" value="LigD_N"/>
    <property type="match status" value="1"/>
</dbReference>
<name>A0ABP9FUB2_9MICC</name>
<dbReference type="Pfam" id="PF04679">
    <property type="entry name" value="DNA_ligase_A_C"/>
    <property type="match status" value="1"/>
</dbReference>
<dbReference type="Pfam" id="PF01068">
    <property type="entry name" value="DNA_ligase_A_M"/>
    <property type="match status" value="1"/>
</dbReference>
<proteinExistence type="inferred from homology"/>
<evidence type="ECO:0000256" key="12">
    <source>
        <dbReference type="ARBA" id="ARBA00022840"/>
    </source>
</evidence>
<dbReference type="SUPFAM" id="SSF50249">
    <property type="entry name" value="Nucleic acid-binding proteins"/>
    <property type="match status" value="1"/>
</dbReference>
<evidence type="ECO:0000256" key="3">
    <source>
        <dbReference type="ARBA" id="ARBA00022598"/>
    </source>
</evidence>
<comment type="similarity">
    <text evidence="21">In the C-terminal section; belongs to the ATP-dependent DNA ligase family.</text>
</comment>
<dbReference type="GO" id="GO:0016874">
    <property type="term" value="F:ligase activity"/>
    <property type="evidence" value="ECO:0007669"/>
    <property type="project" value="UniProtKB-KW"/>
</dbReference>
<comment type="catalytic activity">
    <reaction evidence="20">
        <text>ATP + (deoxyribonucleotide)n-3'-hydroxyl + 5'-phospho-(deoxyribonucleotide)m = (deoxyribonucleotide)n+m + AMP + diphosphate.</text>
        <dbReference type="EC" id="6.5.1.1"/>
    </reaction>
</comment>
<comment type="similarity">
    <text evidence="22">In the N-terminal section; belongs to the LigD polymerase family.</text>
</comment>
<evidence type="ECO:0000256" key="11">
    <source>
        <dbReference type="ARBA" id="ARBA00022839"/>
    </source>
</evidence>
<keyword evidence="14" id="KW-0238">DNA-binding</keyword>
<dbReference type="NCBIfam" id="TIGR02777">
    <property type="entry name" value="LigD_PE_dom"/>
    <property type="match status" value="1"/>
</dbReference>
<sequence length="864" mass="95534">MAGMASKQQTVTVAGKKLKLTSLDKVIFPETETTKAEVIEYLQTVAPAMLPHMRRRAVTRKRWPDGPGTSEKPNDAFFRKNLEDSAPAWVPRLGLQHSDHVNIYPLAEDEAVLAWFGQVGALELHVPQWRFDADVAPFIPSDDSGEPPVEERRNPDRLVLDLDPGPGTDLADCAQVARWCREILDDMGLPSVPLTSGSKGIHLYAELEGTYTSDQVSQVAKELARALEADHPKQVVSQMKKTARKGKVFIDWSQNNANKTTVAPYSLRGRPQPWVAVPREWDELDDQDLRQLDFRQVMERLADGLDPMRGFGRYNDDDADVPATAKSSSKDSGKKKGSGGKSAPAKDIEDALTKYRSMRDAAKTPEPVPDESPAARDGDPIFVVQEHHATRLHYDTRLERNGVLVSWAVPKGPPLKAGQQRLAVMTEDHPIEYAQFEGTIPKGEYGGGEVTIWDTGTVDIEKWEEKKVVFVLHGKPDGGLGGKPRKYALVQTDDEGKDWLIRMTKDQPRAAKSAASAKSEQPEGDEAGSGSSAAKSKKRSAKAEQPVPAPDPLPSPMLATMGAPKDIRGDDWIFEAKWDGYRIISAVHEDSEGAKRVELRSRNGKDLTGTFPELVELAELAPVGTVLDGEVVALNSSNRPDFGLLQRRGRLTKKREIERTAGKIPVHYMLFDVLHTVERGDVTDLPYTERRELLKELVESGKQMQVPDDLGENLDHAMEVSEELKLEGIMAKRAGGKYRPGKRSDAWIKIKHENHADVTVIGWRQGKGGRAKTFGSLLLGITDDDGNLTYAGRVGTGFSDAELTELRAQLEKLVRKTPPVDDVPAEDAGDATWVTPKLQAEVKHSGITRDHRLRHPTWRTVKSI</sequence>
<keyword evidence="7" id="KW-0479">Metal-binding</keyword>
<protein>
    <recommendedName>
        <fullName evidence="2">DNA ligase (ATP)</fullName>
        <ecNumber evidence="2">6.5.1.1</ecNumber>
    </recommendedName>
    <alternativeName>
        <fullName evidence="19">NHEJ DNA polymerase</fullName>
    </alternativeName>
</protein>
<keyword evidence="8" id="KW-0547">Nucleotide-binding</keyword>
<dbReference type="InterPro" id="IPR052171">
    <property type="entry name" value="NHEJ_LigD"/>
</dbReference>
<evidence type="ECO:0000259" key="24">
    <source>
        <dbReference type="PROSITE" id="PS50160"/>
    </source>
</evidence>
<dbReference type="PROSITE" id="PS50160">
    <property type="entry name" value="DNA_LIGASE_A3"/>
    <property type="match status" value="1"/>
</dbReference>
<keyword evidence="12" id="KW-0067">ATP-binding</keyword>
<dbReference type="EC" id="6.5.1.1" evidence="2"/>
<dbReference type="InterPro" id="IPR014146">
    <property type="entry name" value="LigD_ligase_dom"/>
</dbReference>
<evidence type="ECO:0000256" key="22">
    <source>
        <dbReference type="ARBA" id="ARBA00049990"/>
    </source>
</evidence>
<feature type="domain" description="ATP-dependent DNA ligase family profile" evidence="24">
    <location>
        <begin position="659"/>
        <end position="783"/>
    </location>
</feature>
<keyword evidence="10" id="KW-0378">Hydrolase</keyword>
<keyword evidence="26" id="KW-1185">Reference proteome</keyword>
<keyword evidence="16" id="KW-0234">DNA repair</keyword>
<dbReference type="PANTHER" id="PTHR42705:SF2">
    <property type="entry name" value="BIFUNCTIONAL NON-HOMOLOGOUS END JOINING PROTEIN LIGD"/>
    <property type="match status" value="1"/>
</dbReference>
<dbReference type="InterPro" id="IPR012309">
    <property type="entry name" value="DNA_ligase_ATP-dep_C"/>
</dbReference>
<evidence type="ECO:0000256" key="20">
    <source>
        <dbReference type="ARBA" id="ARBA00034003"/>
    </source>
</evidence>
<dbReference type="SUPFAM" id="SSF56091">
    <property type="entry name" value="DNA ligase/mRNA capping enzyme, catalytic domain"/>
    <property type="match status" value="1"/>
</dbReference>
<dbReference type="NCBIfam" id="NF007210">
    <property type="entry name" value="PRK09632.1"/>
    <property type="match status" value="1"/>
</dbReference>
<evidence type="ECO:0000256" key="10">
    <source>
        <dbReference type="ARBA" id="ARBA00022801"/>
    </source>
</evidence>
<evidence type="ECO:0000256" key="13">
    <source>
        <dbReference type="ARBA" id="ARBA00022932"/>
    </source>
</evidence>
<dbReference type="InterPro" id="IPR012340">
    <property type="entry name" value="NA-bd_OB-fold"/>
</dbReference>
<keyword evidence="17" id="KW-0464">Manganese</keyword>
<evidence type="ECO:0000256" key="6">
    <source>
        <dbReference type="ARBA" id="ARBA00022722"/>
    </source>
</evidence>
<dbReference type="Proteomes" id="UP001500368">
    <property type="component" value="Unassembled WGS sequence"/>
</dbReference>
<comment type="cofactor">
    <cofactor evidence="1">
        <name>Mn(2+)</name>
        <dbReference type="ChEBI" id="CHEBI:29035"/>
    </cofactor>
</comment>
<keyword evidence="3 25" id="KW-0436">Ligase</keyword>
<dbReference type="Gene3D" id="3.90.920.10">
    <property type="entry name" value="DNA primase, PRIM domain"/>
    <property type="match status" value="1"/>
</dbReference>
<keyword evidence="18" id="KW-0511">Multifunctional enzyme</keyword>
<feature type="region of interest" description="Disordered" evidence="23">
    <location>
        <begin position="305"/>
        <end position="348"/>
    </location>
</feature>
<dbReference type="InterPro" id="IPR014145">
    <property type="entry name" value="LigD_pol_dom"/>
</dbReference>
<dbReference type="CDD" id="cd07971">
    <property type="entry name" value="OBF_DNA_ligase_LigD"/>
    <property type="match status" value="1"/>
</dbReference>
<evidence type="ECO:0000256" key="23">
    <source>
        <dbReference type="SAM" id="MobiDB-lite"/>
    </source>
</evidence>
<keyword evidence="5" id="KW-0548">Nucleotidyltransferase</keyword>
<evidence type="ECO:0000256" key="1">
    <source>
        <dbReference type="ARBA" id="ARBA00001936"/>
    </source>
</evidence>
<keyword evidence="9" id="KW-0227">DNA damage</keyword>
<dbReference type="Gene3D" id="3.30.1490.70">
    <property type="match status" value="1"/>
</dbReference>
<keyword evidence="6" id="KW-0540">Nuclease</keyword>
<dbReference type="CDD" id="cd07906">
    <property type="entry name" value="Adenylation_DNA_ligase_LigD_LigC"/>
    <property type="match status" value="1"/>
</dbReference>
<dbReference type="NCBIfam" id="TIGR02778">
    <property type="entry name" value="ligD_pol"/>
    <property type="match status" value="1"/>
</dbReference>
<evidence type="ECO:0000256" key="7">
    <source>
        <dbReference type="ARBA" id="ARBA00022723"/>
    </source>
</evidence>
<evidence type="ECO:0000256" key="15">
    <source>
        <dbReference type="ARBA" id="ARBA00023172"/>
    </source>
</evidence>
<dbReference type="CDD" id="cd04863">
    <property type="entry name" value="MtLigD_Pol_like"/>
    <property type="match status" value="1"/>
</dbReference>
<evidence type="ECO:0000256" key="8">
    <source>
        <dbReference type="ARBA" id="ARBA00022741"/>
    </source>
</evidence>
<organism evidence="25 26">
    <name type="scientific">Nesterenkonia rhizosphaerae</name>
    <dbReference type="NCBI Taxonomy" id="1348272"/>
    <lineage>
        <taxon>Bacteria</taxon>
        <taxon>Bacillati</taxon>
        <taxon>Actinomycetota</taxon>
        <taxon>Actinomycetes</taxon>
        <taxon>Micrococcales</taxon>
        <taxon>Micrococcaceae</taxon>
        <taxon>Nesterenkonia</taxon>
    </lineage>
</organism>
<evidence type="ECO:0000256" key="21">
    <source>
        <dbReference type="ARBA" id="ARBA00049981"/>
    </source>
</evidence>
<reference evidence="26" key="1">
    <citation type="journal article" date="2019" name="Int. J. Syst. Evol. Microbiol.">
        <title>The Global Catalogue of Microorganisms (GCM) 10K type strain sequencing project: providing services to taxonomists for standard genome sequencing and annotation.</title>
        <authorList>
            <consortium name="The Broad Institute Genomics Platform"/>
            <consortium name="The Broad Institute Genome Sequencing Center for Infectious Disease"/>
            <person name="Wu L."/>
            <person name="Ma J."/>
        </authorList>
    </citation>
    <scope>NUCLEOTIDE SEQUENCE [LARGE SCALE GENOMIC DNA]</scope>
    <source>
        <strain evidence="26">JCM 19129</strain>
    </source>
</reference>
<evidence type="ECO:0000256" key="16">
    <source>
        <dbReference type="ARBA" id="ARBA00023204"/>
    </source>
</evidence>
<dbReference type="Gene3D" id="2.40.50.140">
    <property type="entry name" value="Nucleic acid-binding proteins"/>
    <property type="match status" value="1"/>
</dbReference>
<dbReference type="NCBIfam" id="TIGR02779">
    <property type="entry name" value="NHEJ_ligase_lig"/>
    <property type="match status" value="1"/>
</dbReference>
<evidence type="ECO:0000256" key="18">
    <source>
        <dbReference type="ARBA" id="ARBA00023268"/>
    </source>
</evidence>
<keyword evidence="13" id="KW-0239">DNA-directed DNA polymerase</keyword>
<evidence type="ECO:0000256" key="2">
    <source>
        <dbReference type="ARBA" id="ARBA00012727"/>
    </source>
</evidence>
<keyword evidence="15" id="KW-0233">DNA recombination</keyword>
<evidence type="ECO:0000256" key="9">
    <source>
        <dbReference type="ARBA" id="ARBA00022763"/>
    </source>
</evidence>
<comment type="caution">
    <text evidence="25">The sequence shown here is derived from an EMBL/GenBank/DDBJ whole genome shotgun (WGS) entry which is preliminary data.</text>
</comment>
<dbReference type="Gene3D" id="3.30.470.30">
    <property type="entry name" value="DNA ligase/mRNA capping enzyme"/>
    <property type="match status" value="1"/>
</dbReference>
<dbReference type="EMBL" id="BAABLW010000005">
    <property type="protein sequence ID" value="GAA4916212.1"/>
    <property type="molecule type" value="Genomic_DNA"/>
</dbReference>
<feature type="compositionally biased region" description="Low complexity" evidence="23">
    <location>
        <begin position="510"/>
        <end position="519"/>
    </location>
</feature>
<evidence type="ECO:0000256" key="4">
    <source>
        <dbReference type="ARBA" id="ARBA00022679"/>
    </source>
</evidence>
<keyword evidence="11" id="KW-0269">Exonuclease</keyword>
<gene>
    <name evidence="25" type="ORF">GCM10025790_09260</name>
</gene>
<evidence type="ECO:0000256" key="17">
    <source>
        <dbReference type="ARBA" id="ARBA00023211"/>
    </source>
</evidence>
<dbReference type="PANTHER" id="PTHR42705">
    <property type="entry name" value="BIFUNCTIONAL NON-HOMOLOGOUS END JOINING PROTEIN LIGD"/>
    <property type="match status" value="1"/>
</dbReference>
<accession>A0ABP9FUB2</accession>
<evidence type="ECO:0000313" key="25">
    <source>
        <dbReference type="EMBL" id="GAA4916212.1"/>
    </source>
</evidence>
<evidence type="ECO:0000313" key="26">
    <source>
        <dbReference type="Proteomes" id="UP001500368"/>
    </source>
</evidence>